<dbReference type="Gene3D" id="1.20.120.450">
    <property type="entry name" value="dinb family like domain"/>
    <property type="match status" value="1"/>
</dbReference>
<evidence type="ECO:0008006" key="6">
    <source>
        <dbReference type="Google" id="ProtNLM"/>
    </source>
</evidence>
<evidence type="ECO:0000256" key="1">
    <source>
        <dbReference type="ARBA" id="ARBA00008635"/>
    </source>
</evidence>
<reference evidence="4 5" key="1">
    <citation type="submission" date="2016-08" db="EMBL/GenBank/DDBJ databases">
        <title>Genome sequencing of Paenibacillus sp. TI45-13ar, isolated from Korean traditional nuruk.</title>
        <authorList>
            <person name="Kim S.-J."/>
        </authorList>
    </citation>
    <scope>NUCLEOTIDE SEQUENCE [LARGE SCALE GENOMIC DNA]</scope>
    <source>
        <strain evidence="4 5">TI45-13ar</strain>
    </source>
</reference>
<evidence type="ECO:0000256" key="3">
    <source>
        <dbReference type="PIRSR" id="PIRSR607837-1"/>
    </source>
</evidence>
<dbReference type="InterPro" id="IPR034660">
    <property type="entry name" value="DinB/YfiT-like"/>
</dbReference>
<evidence type="ECO:0000313" key="5">
    <source>
        <dbReference type="Proteomes" id="UP000094578"/>
    </source>
</evidence>
<protein>
    <recommendedName>
        <fullName evidence="6">Damage-inducible protein DinB</fullName>
    </recommendedName>
</protein>
<dbReference type="PANTHER" id="PTHR37302:SF3">
    <property type="entry name" value="DAMAGE-INDUCIBLE PROTEIN DINB"/>
    <property type="match status" value="1"/>
</dbReference>
<organism evidence="4 5">
    <name type="scientific">Paenibacillus nuruki</name>
    <dbReference type="NCBI Taxonomy" id="1886670"/>
    <lineage>
        <taxon>Bacteria</taxon>
        <taxon>Bacillati</taxon>
        <taxon>Bacillota</taxon>
        <taxon>Bacilli</taxon>
        <taxon>Bacillales</taxon>
        <taxon>Paenibacillaceae</taxon>
        <taxon>Paenibacillus</taxon>
    </lineage>
</organism>
<comment type="similarity">
    <text evidence="1">Belongs to the DinB family.</text>
</comment>
<dbReference type="GO" id="GO:0046872">
    <property type="term" value="F:metal ion binding"/>
    <property type="evidence" value="ECO:0007669"/>
    <property type="project" value="UniProtKB-KW"/>
</dbReference>
<dbReference type="AlphaFoldDB" id="A0A1E3L7G2"/>
<keyword evidence="5" id="KW-1185">Reference proteome</keyword>
<proteinExistence type="inferred from homology"/>
<dbReference type="STRING" id="1886670.PTI45_00863"/>
<comment type="caution">
    <text evidence="4">The sequence shown here is derived from an EMBL/GenBank/DDBJ whole genome shotgun (WGS) entry which is preliminary data.</text>
</comment>
<evidence type="ECO:0000256" key="2">
    <source>
        <dbReference type="ARBA" id="ARBA00022723"/>
    </source>
</evidence>
<feature type="binding site" evidence="3">
    <location>
        <position position="44"/>
    </location>
    <ligand>
        <name>a divalent metal cation</name>
        <dbReference type="ChEBI" id="CHEBI:60240"/>
    </ligand>
</feature>
<dbReference type="Pfam" id="PF05163">
    <property type="entry name" value="DinB"/>
    <property type="match status" value="1"/>
</dbReference>
<feature type="binding site" evidence="3">
    <location>
        <position position="130"/>
    </location>
    <ligand>
        <name>a divalent metal cation</name>
        <dbReference type="ChEBI" id="CHEBI:60240"/>
    </ligand>
</feature>
<accession>A0A1E3L7G2</accession>
<dbReference type="PATRIC" id="fig|1886670.3.peg.884"/>
<dbReference type="RefSeq" id="WP_069326319.1">
    <property type="nucleotide sequence ID" value="NZ_MDER01000029.1"/>
</dbReference>
<dbReference type="InterPro" id="IPR007837">
    <property type="entry name" value="DinB"/>
</dbReference>
<sequence length="157" mass="18434">MEMLFRYNWQVRQEWFDWCESVSIEELLQQRTGGVGSILYTLYHIVDVEYSWINDLRDQHSLLTDFEDYHTVAQLRALSDQLHVEVGGYVEAWTSDQENHILHNIRKDGSSESLTYGEVMRHVIAHEIHHIGQLSIWARELGREPVSANLIRRGLTV</sequence>
<name>A0A1E3L7G2_9BACL</name>
<dbReference type="Proteomes" id="UP000094578">
    <property type="component" value="Unassembled WGS sequence"/>
</dbReference>
<gene>
    <name evidence="4" type="ORF">PTI45_00863</name>
</gene>
<dbReference type="EMBL" id="MDER01000029">
    <property type="protein sequence ID" value="ODP29709.1"/>
    <property type="molecule type" value="Genomic_DNA"/>
</dbReference>
<dbReference type="PANTHER" id="PTHR37302">
    <property type="entry name" value="SLR1116 PROTEIN"/>
    <property type="match status" value="1"/>
</dbReference>
<evidence type="ECO:0000313" key="4">
    <source>
        <dbReference type="EMBL" id="ODP29709.1"/>
    </source>
</evidence>
<dbReference type="SUPFAM" id="SSF109854">
    <property type="entry name" value="DinB/YfiT-like putative metalloenzymes"/>
    <property type="match status" value="1"/>
</dbReference>
<feature type="binding site" evidence="3">
    <location>
        <position position="126"/>
    </location>
    <ligand>
        <name>a divalent metal cation</name>
        <dbReference type="ChEBI" id="CHEBI:60240"/>
    </ligand>
</feature>
<keyword evidence="2 3" id="KW-0479">Metal-binding</keyword>